<accession>A0A1F7I7F0</accession>
<dbReference type="InterPro" id="IPR004441">
    <property type="entry name" value="rRNA_MeTrfase_TrmH"/>
</dbReference>
<gene>
    <name evidence="4" type="ORF">A3A74_00435</name>
</gene>
<organism evidence="4 5">
    <name type="scientific">Candidatus Roizmanbacteria bacterium RIFCSPLOWO2_01_FULL_35_13</name>
    <dbReference type="NCBI Taxonomy" id="1802055"/>
    <lineage>
        <taxon>Bacteria</taxon>
        <taxon>Candidatus Roizmaniibacteriota</taxon>
    </lineage>
</organism>
<dbReference type="InterPro" id="IPR029028">
    <property type="entry name" value="Alpha/beta_knot_MTases"/>
</dbReference>
<dbReference type="InterPro" id="IPR001537">
    <property type="entry name" value="SpoU_MeTrfase"/>
</dbReference>
<dbReference type="GO" id="GO:0032259">
    <property type="term" value="P:methylation"/>
    <property type="evidence" value="ECO:0007669"/>
    <property type="project" value="UniProtKB-KW"/>
</dbReference>
<dbReference type="PANTHER" id="PTHR46429:SF1">
    <property type="entry name" value="23S RRNA (GUANOSINE-2'-O-)-METHYLTRANSFERASE RLMB"/>
    <property type="match status" value="1"/>
</dbReference>
<dbReference type="STRING" id="1802055.A3A74_00435"/>
<comment type="caution">
    <text evidence="4">The sequence shown here is derived from an EMBL/GenBank/DDBJ whole genome shotgun (WGS) entry which is preliminary data.</text>
</comment>
<dbReference type="EMBL" id="MGAF01000053">
    <property type="protein sequence ID" value="OGK39286.1"/>
    <property type="molecule type" value="Genomic_DNA"/>
</dbReference>
<dbReference type="AlphaFoldDB" id="A0A1F7I7F0"/>
<name>A0A1F7I7F0_9BACT</name>
<evidence type="ECO:0000313" key="4">
    <source>
        <dbReference type="EMBL" id="OGK39286.1"/>
    </source>
</evidence>
<evidence type="ECO:0000256" key="1">
    <source>
        <dbReference type="ARBA" id="ARBA00022603"/>
    </source>
</evidence>
<reference evidence="4 5" key="1">
    <citation type="journal article" date="2016" name="Nat. Commun.">
        <title>Thousands of microbial genomes shed light on interconnected biogeochemical processes in an aquifer system.</title>
        <authorList>
            <person name="Anantharaman K."/>
            <person name="Brown C.T."/>
            <person name="Hug L.A."/>
            <person name="Sharon I."/>
            <person name="Castelle C.J."/>
            <person name="Probst A.J."/>
            <person name="Thomas B.C."/>
            <person name="Singh A."/>
            <person name="Wilkins M.J."/>
            <person name="Karaoz U."/>
            <person name="Brodie E.L."/>
            <person name="Williams K.H."/>
            <person name="Hubbard S.S."/>
            <person name="Banfield J.F."/>
        </authorList>
    </citation>
    <scope>NUCLEOTIDE SEQUENCE [LARGE SCALE GENOMIC DNA]</scope>
</reference>
<evidence type="ECO:0000259" key="3">
    <source>
        <dbReference type="Pfam" id="PF00588"/>
    </source>
</evidence>
<dbReference type="Gene3D" id="3.40.1280.10">
    <property type="match status" value="1"/>
</dbReference>
<evidence type="ECO:0000313" key="5">
    <source>
        <dbReference type="Proteomes" id="UP000179270"/>
    </source>
</evidence>
<feature type="domain" description="tRNA/rRNA methyltransferase SpoU type" evidence="3">
    <location>
        <begin position="118"/>
        <end position="199"/>
    </location>
</feature>
<dbReference type="GO" id="GO:0003723">
    <property type="term" value="F:RNA binding"/>
    <property type="evidence" value="ECO:0007669"/>
    <property type="project" value="InterPro"/>
</dbReference>
<dbReference type="InterPro" id="IPR029026">
    <property type="entry name" value="tRNA_m1G_MTases_N"/>
</dbReference>
<dbReference type="GO" id="GO:0006396">
    <property type="term" value="P:RNA processing"/>
    <property type="evidence" value="ECO:0007669"/>
    <property type="project" value="InterPro"/>
</dbReference>
<evidence type="ECO:0000256" key="2">
    <source>
        <dbReference type="ARBA" id="ARBA00022679"/>
    </source>
</evidence>
<dbReference type="SUPFAM" id="SSF75217">
    <property type="entry name" value="alpha/beta knot"/>
    <property type="match status" value="2"/>
</dbReference>
<protein>
    <recommendedName>
        <fullName evidence="3">tRNA/rRNA methyltransferase SpoU type domain-containing protein</fullName>
    </recommendedName>
</protein>
<dbReference type="GO" id="GO:0008173">
    <property type="term" value="F:RNA methyltransferase activity"/>
    <property type="evidence" value="ECO:0007669"/>
    <property type="project" value="InterPro"/>
</dbReference>
<keyword evidence="1" id="KW-0489">Methyltransferase</keyword>
<sequence length="205" mass="23631">MKLNAQQLRDLEEQKAVGTIKEVKRNPIYFILENIYDTYNIGGLFRLADAIAVEKIYLCGEMEIPPNHKIKKASIGTYKIVPWEYKRSSKEAIEELRKISNFQFPISNEFSNSKLQMKNNETMKQFNNVNLNIIAVEQNSKSTDYRKTDYRLPLALIFGNESYGITPETLALADQIVEIPMWGINKSLNVIVSAAIVSYWVMNKR</sequence>
<dbReference type="Pfam" id="PF00588">
    <property type="entry name" value="SpoU_methylase"/>
    <property type="match status" value="2"/>
</dbReference>
<feature type="domain" description="tRNA/rRNA methyltransferase SpoU type" evidence="3">
    <location>
        <begin position="28"/>
        <end position="99"/>
    </location>
</feature>
<proteinExistence type="predicted"/>
<dbReference type="Proteomes" id="UP000179270">
    <property type="component" value="Unassembled WGS sequence"/>
</dbReference>
<keyword evidence="2" id="KW-0808">Transferase</keyword>
<dbReference type="PANTHER" id="PTHR46429">
    <property type="entry name" value="23S RRNA (GUANOSINE-2'-O-)-METHYLTRANSFERASE RLMB"/>
    <property type="match status" value="1"/>
</dbReference>
<dbReference type="GO" id="GO:0005829">
    <property type="term" value="C:cytosol"/>
    <property type="evidence" value="ECO:0007669"/>
    <property type="project" value="TreeGrafter"/>
</dbReference>